<feature type="compositionally biased region" description="Basic and acidic residues" evidence="1">
    <location>
        <begin position="259"/>
        <end position="289"/>
    </location>
</feature>
<sequence length="289" mass="30761">MDLASAAAELYALPLDEFTRARDDRAKEAAAAGDKDLGGALRKLRKASTAAWLVNLLVDRQREEIEQVLALGESLREAQETTDRARLHALGQQRQRLLAGIARQSLNLAAGLGHPVGVSALPEVEGTLRAAMTDPGAAAAVLTGRLVRPLQVSGWEPVDLTGAVAGPFEDLPGAGGDARESGTPADDPHRAARLARAREELSVAEAAARQAADEAGSLQKRAHRIAVKREGLAASIEDLHERLEALQRELDGLDAEAAEAGRAKESAERNAEDARDEVEQALRRVEELT</sequence>
<comment type="caution">
    <text evidence="2">The sequence shown here is derived from an EMBL/GenBank/DDBJ whole genome shotgun (WGS) entry which is preliminary data.</text>
</comment>
<dbReference type="EMBL" id="SMTK01000002">
    <property type="protein sequence ID" value="TDK26688.1"/>
    <property type="molecule type" value="Genomic_DNA"/>
</dbReference>
<evidence type="ECO:0000313" key="2">
    <source>
        <dbReference type="EMBL" id="TDK26688.1"/>
    </source>
</evidence>
<dbReference type="RefSeq" id="WP_133403047.1">
    <property type="nucleotide sequence ID" value="NZ_SMTK01000002.1"/>
</dbReference>
<evidence type="ECO:0000256" key="1">
    <source>
        <dbReference type="SAM" id="MobiDB-lite"/>
    </source>
</evidence>
<dbReference type="OrthoDB" id="3541690at2"/>
<accession>A0A4R5TZL0</accession>
<dbReference type="AlphaFoldDB" id="A0A4R5TZL0"/>
<evidence type="ECO:0000313" key="3">
    <source>
        <dbReference type="Proteomes" id="UP000295411"/>
    </source>
</evidence>
<reference evidence="2 3" key="1">
    <citation type="submission" date="2019-03" db="EMBL/GenBank/DDBJ databases">
        <title>Arthrobacter sp. nov., an bacterium isolated from biocrust in Mu Us Desert.</title>
        <authorList>
            <person name="Lixiong L."/>
        </authorList>
    </citation>
    <scope>NUCLEOTIDE SEQUENCE [LARGE SCALE GENOMIC DNA]</scope>
    <source>
        <strain evidence="2 3">SLN-3</strain>
    </source>
</reference>
<gene>
    <name evidence="2" type="ORF">E2F48_05755</name>
</gene>
<name>A0A4R5TZL0_9MICC</name>
<protein>
    <submittedName>
        <fullName evidence="2">Uncharacterized protein</fullName>
    </submittedName>
</protein>
<keyword evidence="3" id="KW-1185">Reference proteome</keyword>
<feature type="region of interest" description="Disordered" evidence="1">
    <location>
        <begin position="254"/>
        <end position="289"/>
    </location>
</feature>
<organism evidence="2 3">
    <name type="scientific">Arthrobacter crusticola</name>
    <dbReference type="NCBI Taxonomy" id="2547960"/>
    <lineage>
        <taxon>Bacteria</taxon>
        <taxon>Bacillati</taxon>
        <taxon>Actinomycetota</taxon>
        <taxon>Actinomycetes</taxon>
        <taxon>Micrococcales</taxon>
        <taxon>Micrococcaceae</taxon>
        <taxon>Arthrobacter</taxon>
    </lineage>
</organism>
<proteinExistence type="predicted"/>
<dbReference type="Proteomes" id="UP000295411">
    <property type="component" value="Unassembled WGS sequence"/>
</dbReference>